<accession>X0XF62</accession>
<feature type="non-terminal residue" evidence="1">
    <location>
        <position position="30"/>
    </location>
</feature>
<evidence type="ECO:0000313" key="1">
    <source>
        <dbReference type="EMBL" id="GAG34022.1"/>
    </source>
</evidence>
<organism evidence="1">
    <name type="scientific">marine sediment metagenome</name>
    <dbReference type="NCBI Taxonomy" id="412755"/>
    <lineage>
        <taxon>unclassified sequences</taxon>
        <taxon>metagenomes</taxon>
        <taxon>ecological metagenomes</taxon>
    </lineage>
</organism>
<name>X0XF62_9ZZZZ</name>
<gene>
    <name evidence="1" type="ORF">S01H1_70497</name>
</gene>
<dbReference type="AlphaFoldDB" id="X0XF62"/>
<comment type="caution">
    <text evidence="1">The sequence shown here is derived from an EMBL/GenBank/DDBJ whole genome shotgun (WGS) entry which is preliminary data.</text>
</comment>
<reference evidence="1" key="1">
    <citation type="journal article" date="2014" name="Front. Microbiol.">
        <title>High frequency of phylogenetically diverse reductive dehalogenase-homologous genes in deep subseafloor sedimentary metagenomes.</title>
        <authorList>
            <person name="Kawai M."/>
            <person name="Futagami T."/>
            <person name="Toyoda A."/>
            <person name="Takaki Y."/>
            <person name="Nishi S."/>
            <person name="Hori S."/>
            <person name="Arai W."/>
            <person name="Tsubouchi T."/>
            <person name="Morono Y."/>
            <person name="Uchiyama I."/>
            <person name="Ito T."/>
            <person name="Fujiyama A."/>
            <person name="Inagaki F."/>
            <person name="Takami H."/>
        </authorList>
    </citation>
    <scope>NUCLEOTIDE SEQUENCE</scope>
    <source>
        <strain evidence="1">Expedition CK06-06</strain>
    </source>
</reference>
<sequence length="30" mass="3516">MSSQIDDYMRDPDKPLSEQYRLAALEWADA</sequence>
<dbReference type="EMBL" id="BARS01046886">
    <property type="protein sequence ID" value="GAG34022.1"/>
    <property type="molecule type" value="Genomic_DNA"/>
</dbReference>
<protein>
    <submittedName>
        <fullName evidence="1">Uncharacterized protein</fullName>
    </submittedName>
</protein>
<proteinExistence type="predicted"/>